<dbReference type="Proteomes" id="UP001198565">
    <property type="component" value="Unassembled WGS sequence"/>
</dbReference>
<keyword evidence="3" id="KW-1185">Reference proteome</keyword>
<reference evidence="2 3" key="1">
    <citation type="submission" date="2021-08" db="EMBL/GenBank/DDBJ databases">
        <title>Streptomyces sp. PTM05 isolated from lichen.</title>
        <authorList>
            <person name="Somphong A."/>
            <person name="Phongsopitanun W."/>
            <person name="Tanasupawat S."/>
        </authorList>
    </citation>
    <scope>NUCLEOTIDE SEQUENCE [LARGE SCALE GENOMIC DNA]</scope>
    <source>
        <strain evidence="2 3">Ptm05</strain>
    </source>
</reference>
<protein>
    <submittedName>
        <fullName evidence="2">Hemerythrin domain-containing protein</fullName>
    </submittedName>
</protein>
<sequence>MNHATEDRAPADRLPDDDVIAILLEQHARVRDLFGAVLGAEDETDKRRLFHELRATLAVHEAGEEMVLRRASCKYVGSDVTEARNEEEEHITRALADLEVFDVSRLEFDPALRRLEQMVTHHNTMEEREEFPQVLEGCSPEQRRHMGHRLRTVEKFAPTRPHPGVVGSASSQWMIGPFASLLDRVKDAMEGVGHR</sequence>
<dbReference type="InterPro" id="IPR012312">
    <property type="entry name" value="Hemerythrin-like"/>
</dbReference>
<evidence type="ECO:0000313" key="3">
    <source>
        <dbReference type="Proteomes" id="UP001198565"/>
    </source>
</evidence>
<dbReference type="RefSeq" id="WP_222976995.1">
    <property type="nucleotide sequence ID" value="NZ_JAINVZ010000006.1"/>
</dbReference>
<dbReference type="Pfam" id="PF01814">
    <property type="entry name" value="Hemerythrin"/>
    <property type="match status" value="1"/>
</dbReference>
<feature type="domain" description="Hemerythrin-like" evidence="1">
    <location>
        <begin position="19"/>
        <end position="133"/>
    </location>
</feature>
<accession>A0ABS7QS07</accession>
<gene>
    <name evidence="2" type="ORF">K7472_11865</name>
</gene>
<proteinExistence type="predicted"/>
<dbReference type="PANTHER" id="PTHR35585:SF1">
    <property type="entry name" value="HHE DOMAIN PROTEIN (AFU_ORTHOLOGUE AFUA_4G00730)"/>
    <property type="match status" value="1"/>
</dbReference>
<evidence type="ECO:0000259" key="1">
    <source>
        <dbReference type="Pfam" id="PF01814"/>
    </source>
</evidence>
<dbReference type="PANTHER" id="PTHR35585">
    <property type="entry name" value="HHE DOMAIN PROTEIN (AFU_ORTHOLOGUE AFUA_4G00730)"/>
    <property type="match status" value="1"/>
</dbReference>
<organism evidence="2 3">
    <name type="scientific">Streptantibioticus parmotrematis</name>
    <dbReference type="NCBI Taxonomy" id="2873249"/>
    <lineage>
        <taxon>Bacteria</taxon>
        <taxon>Bacillati</taxon>
        <taxon>Actinomycetota</taxon>
        <taxon>Actinomycetes</taxon>
        <taxon>Kitasatosporales</taxon>
        <taxon>Streptomycetaceae</taxon>
        <taxon>Streptantibioticus</taxon>
    </lineage>
</organism>
<comment type="caution">
    <text evidence="2">The sequence shown here is derived from an EMBL/GenBank/DDBJ whole genome shotgun (WGS) entry which is preliminary data.</text>
</comment>
<evidence type="ECO:0000313" key="2">
    <source>
        <dbReference type="EMBL" id="MBY8885541.1"/>
    </source>
</evidence>
<name>A0ABS7QS07_9ACTN</name>
<dbReference type="EMBL" id="JAINVZ010000006">
    <property type="protein sequence ID" value="MBY8885541.1"/>
    <property type="molecule type" value="Genomic_DNA"/>
</dbReference>